<gene>
    <name evidence="2" type="ORF">M0654_18070</name>
</gene>
<keyword evidence="3" id="KW-1185">Reference proteome</keyword>
<protein>
    <submittedName>
        <fullName evidence="2">Uncharacterized protein</fullName>
    </submittedName>
</protein>
<evidence type="ECO:0000256" key="1">
    <source>
        <dbReference type="SAM" id="MobiDB-lite"/>
    </source>
</evidence>
<proteinExistence type="predicted"/>
<evidence type="ECO:0000313" key="2">
    <source>
        <dbReference type="EMBL" id="MCK8781891.1"/>
    </source>
</evidence>
<name>A0ABT0IVW3_9HYPH</name>
<feature type="region of interest" description="Disordered" evidence="1">
    <location>
        <begin position="1"/>
        <end position="33"/>
    </location>
</feature>
<evidence type="ECO:0000313" key="3">
    <source>
        <dbReference type="Proteomes" id="UP001202827"/>
    </source>
</evidence>
<dbReference type="EMBL" id="JALPRY010000021">
    <property type="protein sequence ID" value="MCK8781891.1"/>
    <property type="molecule type" value="Genomic_DNA"/>
</dbReference>
<accession>A0ABT0IVW3</accession>
<reference evidence="2 3" key="1">
    <citation type="submission" date="2022-04" db="EMBL/GenBank/DDBJ databases">
        <title>Rhizobium coralii sp. nov., isolated from coral Turbinaria peltata.</title>
        <authorList>
            <person name="Sun H."/>
        </authorList>
    </citation>
    <scope>NUCLEOTIDE SEQUENCE [LARGE SCALE GENOMIC DNA]</scope>
    <source>
        <strain evidence="2 3">NTR19</strain>
    </source>
</reference>
<organism evidence="2 3">
    <name type="scientific">Neorhizobium turbinariae</name>
    <dbReference type="NCBI Taxonomy" id="2937795"/>
    <lineage>
        <taxon>Bacteria</taxon>
        <taxon>Pseudomonadati</taxon>
        <taxon>Pseudomonadota</taxon>
        <taxon>Alphaproteobacteria</taxon>
        <taxon>Hyphomicrobiales</taxon>
        <taxon>Rhizobiaceae</taxon>
        <taxon>Rhizobium/Agrobacterium group</taxon>
        <taxon>Neorhizobium</taxon>
    </lineage>
</organism>
<dbReference type="Proteomes" id="UP001202827">
    <property type="component" value="Unassembled WGS sequence"/>
</dbReference>
<dbReference type="RefSeq" id="WP_248684279.1">
    <property type="nucleotide sequence ID" value="NZ_JALPRY010000021.1"/>
</dbReference>
<comment type="caution">
    <text evidence="2">The sequence shown here is derived from an EMBL/GenBank/DDBJ whole genome shotgun (WGS) entry which is preliminary data.</text>
</comment>
<sequence length="108" mass="12904">MSKKPRKTKKERNAKQAERQQQVREDAQECRRPSRDDLARILLWQIIRAAQKQKNPYRALGKVRDSLINDLERQGFNVKESENVFHDIADRYSDGLYPFRPKRHLMPT</sequence>
<feature type="compositionally biased region" description="Basic residues" evidence="1">
    <location>
        <begin position="1"/>
        <end position="10"/>
    </location>
</feature>
<feature type="compositionally biased region" description="Basic and acidic residues" evidence="1">
    <location>
        <begin position="11"/>
        <end position="33"/>
    </location>
</feature>